<dbReference type="Pfam" id="PF07898">
    <property type="entry name" value="DUF1676"/>
    <property type="match status" value="1"/>
</dbReference>
<dbReference type="Proteomes" id="UP001558652">
    <property type="component" value="Unassembled WGS sequence"/>
</dbReference>
<keyword evidence="1" id="KW-1133">Transmembrane helix</keyword>
<protein>
    <submittedName>
        <fullName evidence="3">Uncharacterized protein</fullName>
    </submittedName>
</protein>
<keyword evidence="1" id="KW-0472">Membrane</keyword>
<accession>A0ABD0YPQ4</accession>
<name>A0ABD0YPQ4_9HEMI</name>
<gene>
    <name evidence="3" type="ORF">AAG570_009631</name>
</gene>
<feature type="chain" id="PRO_5044836548" evidence="2">
    <location>
        <begin position="22"/>
        <end position="256"/>
    </location>
</feature>
<evidence type="ECO:0000313" key="4">
    <source>
        <dbReference type="Proteomes" id="UP001558652"/>
    </source>
</evidence>
<comment type="caution">
    <text evidence="3">The sequence shown here is derived from an EMBL/GenBank/DDBJ whole genome shotgun (WGS) entry which is preliminary data.</text>
</comment>
<dbReference type="PANTHER" id="PTHR21879">
    <property type="entry name" value="FI03362P-RELATED-RELATED"/>
    <property type="match status" value="1"/>
</dbReference>
<feature type="transmembrane region" description="Helical" evidence="1">
    <location>
        <begin position="199"/>
        <end position="216"/>
    </location>
</feature>
<organism evidence="3 4">
    <name type="scientific">Ranatra chinensis</name>
    <dbReference type="NCBI Taxonomy" id="642074"/>
    <lineage>
        <taxon>Eukaryota</taxon>
        <taxon>Metazoa</taxon>
        <taxon>Ecdysozoa</taxon>
        <taxon>Arthropoda</taxon>
        <taxon>Hexapoda</taxon>
        <taxon>Insecta</taxon>
        <taxon>Pterygota</taxon>
        <taxon>Neoptera</taxon>
        <taxon>Paraneoptera</taxon>
        <taxon>Hemiptera</taxon>
        <taxon>Heteroptera</taxon>
        <taxon>Panheteroptera</taxon>
        <taxon>Nepomorpha</taxon>
        <taxon>Nepidae</taxon>
        <taxon>Ranatrinae</taxon>
        <taxon>Ranatra</taxon>
    </lineage>
</organism>
<dbReference type="AlphaFoldDB" id="A0ABD0YPQ4"/>
<keyword evidence="2" id="KW-0732">Signal</keyword>
<sequence length="256" mass="29281">MSCFRISGLVVLLSVVSFGGSLEPPVDEDAYLGEQRELCQKDGGFFQCSKFRLLAAVDRLFATEEVSMGRHLRLVPTPRSQLVRLMGEPYEFSATQRSSDSQLTRLFKFLSRRAERFVKSRSIELKLSPEITNGGRYQPRFVDEIYSEIDAIEDKNEKPYKRTELKRLLIPLLVVLKLFKLKLLIFLPFIFGLASFKKLLALGAILLPVFLGYFKLCKPDLGLGYGSFGHSSFYHRPPLRTHYYPDEHEPTGHDHG</sequence>
<dbReference type="InterPro" id="IPR012464">
    <property type="entry name" value="DUF1676"/>
</dbReference>
<keyword evidence="1" id="KW-0812">Transmembrane</keyword>
<reference evidence="3 4" key="1">
    <citation type="submission" date="2024-07" db="EMBL/GenBank/DDBJ databases">
        <title>Chromosome-level genome assembly of the water stick insect Ranatra chinensis (Heteroptera: Nepidae).</title>
        <authorList>
            <person name="Liu X."/>
        </authorList>
    </citation>
    <scope>NUCLEOTIDE SEQUENCE [LARGE SCALE GENOMIC DNA]</scope>
    <source>
        <strain evidence="3">Cailab_2021Rc</strain>
        <tissue evidence="3">Muscle</tissue>
    </source>
</reference>
<dbReference type="EMBL" id="JBFDAA010000004">
    <property type="protein sequence ID" value="KAL1137936.1"/>
    <property type="molecule type" value="Genomic_DNA"/>
</dbReference>
<evidence type="ECO:0000313" key="3">
    <source>
        <dbReference type="EMBL" id="KAL1137936.1"/>
    </source>
</evidence>
<evidence type="ECO:0000256" key="1">
    <source>
        <dbReference type="SAM" id="Phobius"/>
    </source>
</evidence>
<proteinExistence type="predicted"/>
<keyword evidence="4" id="KW-1185">Reference proteome</keyword>
<feature type="signal peptide" evidence="2">
    <location>
        <begin position="1"/>
        <end position="21"/>
    </location>
</feature>
<feature type="transmembrane region" description="Helical" evidence="1">
    <location>
        <begin position="168"/>
        <end position="193"/>
    </location>
</feature>
<evidence type="ECO:0000256" key="2">
    <source>
        <dbReference type="SAM" id="SignalP"/>
    </source>
</evidence>
<dbReference type="PANTHER" id="PTHR21879:SF10">
    <property type="entry name" value="LP14110P"/>
    <property type="match status" value="1"/>
</dbReference>